<reference evidence="2" key="1">
    <citation type="submission" date="2020-05" db="EMBL/GenBank/DDBJ databases">
        <title>WGS assembly of Panicum virgatum.</title>
        <authorList>
            <person name="Lovell J.T."/>
            <person name="Jenkins J."/>
            <person name="Shu S."/>
            <person name="Juenger T.E."/>
            <person name="Schmutz J."/>
        </authorList>
    </citation>
    <scope>NUCLEOTIDE SEQUENCE</scope>
    <source>
        <strain evidence="2">AP13</strain>
    </source>
</reference>
<feature type="region of interest" description="Disordered" evidence="1">
    <location>
        <begin position="139"/>
        <end position="163"/>
    </location>
</feature>
<evidence type="ECO:0000256" key="1">
    <source>
        <dbReference type="SAM" id="MobiDB-lite"/>
    </source>
</evidence>
<evidence type="ECO:0000313" key="3">
    <source>
        <dbReference type="Proteomes" id="UP000823388"/>
    </source>
</evidence>
<feature type="region of interest" description="Disordered" evidence="1">
    <location>
        <begin position="28"/>
        <end position="48"/>
    </location>
</feature>
<dbReference type="AlphaFoldDB" id="A0A8T0PEG6"/>
<accession>A0A8T0PEG6</accession>
<name>A0A8T0PEG6_PANVG</name>
<proteinExistence type="predicted"/>
<dbReference type="EMBL" id="CM029051">
    <property type="protein sequence ID" value="KAG2560263.1"/>
    <property type="molecule type" value="Genomic_DNA"/>
</dbReference>
<gene>
    <name evidence="2" type="ORF">PVAP13_8KG067951</name>
</gene>
<sequence length="163" mass="17555">MVPHVMGMTPPLDLSSSSRHLLLPSSLPRAREAGSQGAMPQRMDSQVQGSNSSKHLKRAACVEDHGTPSGTPVRLLFPASCRRLLPQEPRQRQRCAAAVPPGQLLPVPFSARMLAEILWAGDVGCSRGAGRNHRCAGVEQRRAGGGAMAPEERRALARQANRR</sequence>
<protein>
    <submittedName>
        <fullName evidence="2">Uncharacterized protein</fullName>
    </submittedName>
</protein>
<comment type="caution">
    <text evidence="2">The sequence shown here is derived from an EMBL/GenBank/DDBJ whole genome shotgun (WGS) entry which is preliminary data.</text>
</comment>
<evidence type="ECO:0000313" key="2">
    <source>
        <dbReference type="EMBL" id="KAG2560263.1"/>
    </source>
</evidence>
<dbReference type="Proteomes" id="UP000823388">
    <property type="component" value="Chromosome 8K"/>
</dbReference>
<keyword evidence="3" id="KW-1185">Reference proteome</keyword>
<organism evidence="2 3">
    <name type="scientific">Panicum virgatum</name>
    <name type="common">Blackwell switchgrass</name>
    <dbReference type="NCBI Taxonomy" id="38727"/>
    <lineage>
        <taxon>Eukaryota</taxon>
        <taxon>Viridiplantae</taxon>
        <taxon>Streptophyta</taxon>
        <taxon>Embryophyta</taxon>
        <taxon>Tracheophyta</taxon>
        <taxon>Spermatophyta</taxon>
        <taxon>Magnoliopsida</taxon>
        <taxon>Liliopsida</taxon>
        <taxon>Poales</taxon>
        <taxon>Poaceae</taxon>
        <taxon>PACMAD clade</taxon>
        <taxon>Panicoideae</taxon>
        <taxon>Panicodae</taxon>
        <taxon>Paniceae</taxon>
        <taxon>Panicinae</taxon>
        <taxon>Panicum</taxon>
        <taxon>Panicum sect. Hiantes</taxon>
    </lineage>
</organism>